<name>A0A3A6PA01_9BACL</name>
<dbReference type="AlphaFoldDB" id="A0A3A6PA01"/>
<protein>
    <submittedName>
        <fullName evidence="3">LytR family transcriptional regulator</fullName>
    </submittedName>
</protein>
<dbReference type="InterPro" id="IPR050922">
    <property type="entry name" value="LytR/CpsA/Psr_CW_biosynth"/>
</dbReference>
<keyword evidence="4" id="KW-1185">Reference proteome</keyword>
<dbReference type="OrthoDB" id="27330at2"/>
<dbReference type="Pfam" id="PF03816">
    <property type="entry name" value="LytR_cpsA_psr"/>
    <property type="match status" value="1"/>
</dbReference>
<organism evidence="3 4">
    <name type="scientific">Paenibacillus pinisoli</name>
    <dbReference type="NCBI Taxonomy" id="1276110"/>
    <lineage>
        <taxon>Bacteria</taxon>
        <taxon>Bacillati</taxon>
        <taxon>Bacillota</taxon>
        <taxon>Bacilli</taxon>
        <taxon>Bacillales</taxon>
        <taxon>Paenibacillaceae</taxon>
        <taxon>Paenibacillus</taxon>
    </lineage>
</organism>
<feature type="domain" description="Cell envelope-related transcriptional attenuator" evidence="2">
    <location>
        <begin position="86"/>
        <end position="233"/>
    </location>
</feature>
<dbReference type="Proteomes" id="UP000267798">
    <property type="component" value="Unassembled WGS sequence"/>
</dbReference>
<dbReference type="RefSeq" id="WP_120114017.1">
    <property type="nucleotide sequence ID" value="NZ_QXQB01000007.1"/>
</dbReference>
<gene>
    <name evidence="3" type="ORF">D3P09_24190</name>
</gene>
<comment type="similarity">
    <text evidence="1">Belongs to the LytR/CpsA/Psr (LCP) family.</text>
</comment>
<dbReference type="EMBL" id="QXQB01000007">
    <property type="protein sequence ID" value="RJX37017.1"/>
    <property type="molecule type" value="Genomic_DNA"/>
</dbReference>
<dbReference type="InterPro" id="IPR004474">
    <property type="entry name" value="LytR_CpsA_psr"/>
</dbReference>
<dbReference type="Gene3D" id="3.40.630.190">
    <property type="entry name" value="LCP protein"/>
    <property type="match status" value="1"/>
</dbReference>
<dbReference type="PANTHER" id="PTHR33392">
    <property type="entry name" value="POLYISOPRENYL-TEICHOIC ACID--PEPTIDOGLYCAN TEICHOIC ACID TRANSFERASE TAGU"/>
    <property type="match status" value="1"/>
</dbReference>
<comment type="caution">
    <text evidence="3">The sequence shown here is derived from an EMBL/GenBank/DDBJ whole genome shotgun (WGS) entry which is preliminary data.</text>
</comment>
<dbReference type="PANTHER" id="PTHR33392:SF6">
    <property type="entry name" value="POLYISOPRENYL-TEICHOIC ACID--PEPTIDOGLYCAN TEICHOIC ACID TRANSFERASE TAGU"/>
    <property type="match status" value="1"/>
</dbReference>
<reference evidence="3 4" key="1">
    <citation type="submission" date="2018-09" db="EMBL/GenBank/DDBJ databases">
        <title>Paenibacillus aracenensis nov. sp. isolated from a cave in southern Spain.</title>
        <authorList>
            <person name="Jurado V."/>
            <person name="Gutierrez-Patricio S."/>
            <person name="Gonzalez-Pimentel J.L."/>
            <person name="Miller A.Z."/>
            <person name="Laiz L."/>
            <person name="Saiz-Jimenez C."/>
        </authorList>
    </citation>
    <scope>NUCLEOTIDE SEQUENCE [LARGE SCALE GENOMIC DNA]</scope>
    <source>
        <strain evidence="3 4">JCM 19203</strain>
    </source>
</reference>
<evidence type="ECO:0000259" key="2">
    <source>
        <dbReference type="Pfam" id="PF03816"/>
    </source>
</evidence>
<proteinExistence type="inferred from homology"/>
<evidence type="ECO:0000313" key="3">
    <source>
        <dbReference type="EMBL" id="RJX37017.1"/>
    </source>
</evidence>
<accession>A0A3A6PA01</accession>
<evidence type="ECO:0000256" key="1">
    <source>
        <dbReference type="ARBA" id="ARBA00006068"/>
    </source>
</evidence>
<sequence>MKKYKRAYIISAVALVILSLAYFNRGALAMMGFDWFLQGEVEKRLEHTYKPIEGREPKPVNVDKTKQDPFALLLMGVDQRGKEIGRSDTLIYTVVRPSDGNMLLVSIPRDMYVEIVGRDREDKINHAYAFGGPGMSMDTVEKFLDAPVNYYASINFEGFQAAIDALGGIALPIDKDIVNKDPYHDKFTIKGGQDLYNGKDALNFVRYREDAGGDMSRTERHQQFLHAMIEKASAMKQWSKIPELLDIMGENFSTDMQPGKLIDMAQSMVQSKNGNMYSQTILGEGHRLEAGGAWYYFANEEDLAQVQLMIKNWLNPDTKAGSLILPPKYQDSKKEVEVLSSASSVHETE</sequence>
<dbReference type="NCBIfam" id="TIGR00350">
    <property type="entry name" value="lytR_cpsA_psr"/>
    <property type="match status" value="1"/>
</dbReference>
<evidence type="ECO:0000313" key="4">
    <source>
        <dbReference type="Proteomes" id="UP000267798"/>
    </source>
</evidence>